<dbReference type="PANTHER" id="PTHR12147:SF26">
    <property type="entry name" value="PEPTIDASE M28 DOMAIN-CONTAINING PROTEIN"/>
    <property type="match status" value="1"/>
</dbReference>
<evidence type="ECO:0000313" key="2">
    <source>
        <dbReference type="EMBL" id="SEM73454.1"/>
    </source>
</evidence>
<dbReference type="AlphaFoldDB" id="A0A1H8AU15"/>
<gene>
    <name evidence="2" type="ORF">SAMN05216404_10110</name>
</gene>
<name>A0A1H8AU15_9PROT</name>
<sequence length="292" mass="33176">MAQERIRTQRIREHISTLASDIGERNLYQYDRLAAAADFIDRSWTSLGYHVKQQLYEAKGLQFANLEVELTGTDRPEEIIIIGAHYDTHRKSPGANDNGSAIAALLELAHACAGKTFPRTLRLVAFTNEEHPFTRTTEMGSRVYARRCRERREKIRAMICLETIGYCSEQKGSQRLSFMGLLLPRQGDFIALVGNTRSKELLRETHRLFSLRPNLPCESLTLPTNFPGAWSSDHWSFWKEGYPAIMVTDTAPLRYPYYHTPRDTSEKISYDFLTGVIDGLEAVIASLVRSGS</sequence>
<evidence type="ECO:0000259" key="1">
    <source>
        <dbReference type="Pfam" id="PF04389"/>
    </source>
</evidence>
<accession>A0A1H8AU15</accession>
<dbReference type="GO" id="GO:0008235">
    <property type="term" value="F:metalloexopeptidase activity"/>
    <property type="evidence" value="ECO:0007669"/>
    <property type="project" value="InterPro"/>
</dbReference>
<evidence type="ECO:0000313" key="3">
    <source>
        <dbReference type="Proteomes" id="UP000183898"/>
    </source>
</evidence>
<dbReference type="Pfam" id="PF04389">
    <property type="entry name" value="Peptidase_M28"/>
    <property type="match status" value="1"/>
</dbReference>
<organism evidence="2 3">
    <name type="scientific">Nitrosospira multiformis</name>
    <dbReference type="NCBI Taxonomy" id="1231"/>
    <lineage>
        <taxon>Bacteria</taxon>
        <taxon>Pseudomonadati</taxon>
        <taxon>Pseudomonadota</taxon>
        <taxon>Betaproteobacteria</taxon>
        <taxon>Nitrosomonadales</taxon>
        <taxon>Nitrosomonadaceae</taxon>
        <taxon>Nitrosospira</taxon>
    </lineage>
</organism>
<dbReference type="RefSeq" id="WP_074743577.1">
    <property type="nucleotide sequence ID" value="NZ_FOCT01000001.1"/>
</dbReference>
<dbReference type="SUPFAM" id="SSF53187">
    <property type="entry name" value="Zn-dependent exopeptidases"/>
    <property type="match status" value="1"/>
</dbReference>
<dbReference type="InterPro" id="IPR007484">
    <property type="entry name" value="Peptidase_M28"/>
</dbReference>
<feature type="domain" description="Peptidase M28" evidence="1">
    <location>
        <begin position="65"/>
        <end position="276"/>
    </location>
</feature>
<dbReference type="Gene3D" id="3.40.630.10">
    <property type="entry name" value="Zn peptidases"/>
    <property type="match status" value="1"/>
</dbReference>
<dbReference type="Proteomes" id="UP000183898">
    <property type="component" value="Unassembled WGS sequence"/>
</dbReference>
<dbReference type="PANTHER" id="PTHR12147">
    <property type="entry name" value="METALLOPEPTIDASE M28 FAMILY MEMBER"/>
    <property type="match status" value="1"/>
</dbReference>
<proteinExistence type="predicted"/>
<reference evidence="2 3" key="1">
    <citation type="submission" date="2016-10" db="EMBL/GenBank/DDBJ databases">
        <authorList>
            <person name="de Groot N.N."/>
        </authorList>
    </citation>
    <scope>NUCLEOTIDE SEQUENCE [LARGE SCALE GENOMIC DNA]</scope>
    <source>
        <strain evidence="2 3">Nl18</strain>
    </source>
</reference>
<dbReference type="GO" id="GO:0006508">
    <property type="term" value="P:proteolysis"/>
    <property type="evidence" value="ECO:0007669"/>
    <property type="project" value="InterPro"/>
</dbReference>
<protein>
    <submittedName>
        <fullName evidence="2">Peptidase family M28</fullName>
    </submittedName>
</protein>
<dbReference type="EMBL" id="FOCT01000001">
    <property type="protein sequence ID" value="SEM73454.1"/>
    <property type="molecule type" value="Genomic_DNA"/>
</dbReference>
<dbReference type="InterPro" id="IPR045175">
    <property type="entry name" value="M28_fam"/>
</dbReference>